<dbReference type="Proteomes" id="UP000649345">
    <property type="component" value="Unassembled WGS sequence"/>
</dbReference>
<comment type="caution">
    <text evidence="8">The sequence shown here is derived from an EMBL/GenBank/DDBJ whole genome shotgun (WGS) entry which is preliminary data.</text>
</comment>
<accession>A0A923RNV0</accession>
<keyword evidence="9" id="KW-1185">Reference proteome</keyword>
<dbReference type="PANTHER" id="PTHR47245:SF1">
    <property type="entry name" value="FOLDASE PROTEIN PRSA"/>
    <property type="match status" value="1"/>
</dbReference>
<reference evidence="8" key="1">
    <citation type="submission" date="2020-08" db="EMBL/GenBank/DDBJ databases">
        <title>Genome public.</title>
        <authorList>
            <person name="Liu C."/>
            <person name="Sun Q."/>
        </authorList>
    </citation>
    <scope>NUCLEOTIDE SEQUENCE</scope>
    <source>
        <strain evidence="8">NSJ-68</strain>
    </source>
</reference>
<protein>
    <recommendedName>
        <fullName evidence="2">peptidylprolyl isomerase</fullName>
        <ecNumber evidence="2">5.2.1.8</ecNumber>
    </recommendedName>
</protein>
<name>A0A923RNV0_9FIRM</name>
<evidence type="ECO:0000256" key="4">
    <source>
        <dbReference type="ARBA" id="ARBA00023110"/>
    </source>
</evidence>
<dbReference type="GO" id="GO:0003755">
    <property type="term" value="F:peptidyl-prolyl cis-trans isomerase activity"/>
    <property type="evidence" value="ECO:0007669"/>
    <property type="project" value="UniProtKB-KW"/>
</dbReference>
<dbReference type="EC" id="5.2.1.8" evidence="2"/>
<feature type="domain" description="PpiC" evidence="7">
    <location>
        <begin position="149"/>
        <end position="263"/>
    </location>
</feature>
<evidence type="ECO:0000313" key="9">
    <source>
        <dbReference type="Proteomes" id="UP000649345"/>
    </source>
</evidence>
<evidence type="ECO:0000256" key="5">
    <source>
        <dbReference type="ARBA" id="ARBA00023235"/>
    </source>
</evidence>
<evidence type="ECO:0000256" key="1">
    <source>
        <dbReference type="ARBA" id="ARBA00000971"/>
    </source>
</evidence>
<dbReference type="Pfam" id="PF00639">
    <property type="entry name" value="Rotamase"/>
    <property type="match status" value="1"/>
</dbReference>
<evidence type="ECO:0000313" key="8">
    <source>
        <dbReference type="EMBL" id="MBC5659755.1"/>
    </source>
</evidence>
<dbReference type="PROSITE" id="PS51257">
    <property type="entry name" value="PROKAR_LIPOPROTEIN"/>
    <property type="match status" value="1"/>
</dbReference>
<dbReference type="InterPro" id="IPR000297">
    <property type="entry name" value="PPIase_PpiC"/>
</dbReference>
<evidence type="ECO:0000259" key="7">
    <source>
        <dbReference type="PROSITE" id="PS50198"/>
    </source>
</evidence>
<evidence type="ECO:0000256" key="2">
    <source>
        <dbReference type="ARBA" id="ARBA00013194"/>
    </source>
</evidence>
<dbReference type="InterPro" id="IPR050245">
    <property type="entry name" value="PrsA_foldase"/>
</dbReference>
<comment type="catalytic activity">
    <reaction evidence="1">
        <text>[protein]-peptidylproline (omega=180) = [protein]-peptidylproline (omega=0)</text>
        <dbReference type="Rhea" id="RHEA:16237"/>
        <dbReference type="Rhea" id="RHEA-COMP:10747"/>
        <dbReference type="Rhea" id="RHEA-COMP:10748"/>
        <dbReference type="ChEBI" id="CHEBI:83833"/>
        <dbReference type="ChEBI" id="CHEBI:83834"/>
        <dbReference type="EC" id="5.2.1.8"/>
    </reaction>
</comment>
<proteinExistence type="predicted"/>
<dbReference type="SUPFAM" id="SSF54534">
    <property type="entry name" value="FKBP-like"/>
    <property type="match status" value="1"/>
</dbReference>
<organism evidence="8 9">
    <name type="scientific">Anaerosacchariphilus hominis</name>
    <dbReference type="NCBI Taxonomy" id="2763017"/>
    <lineage>
        <taxon>Bacteria</taxon>
        <taxon>Bacillati</taxon>
        <taxon>Bacillota</taxon>
        <taxon>Clostridia</taxon>
        <taxon>Lachnospirales</taxon>
        <taxon>Lachnospiraceae</taxon>
        <taxon>Anaerosacchariphilus</taxon>
    </lineage>
</organism>
<dbReference type="AlphaFoldDB" id="A0A923RNV0"/>
<evidence type="ECO:0000256" key="6">
    <source>
        <dbReference type="PROSITE-ProRule" id="PRU00278"/>
    </source>
</evidence>
<dbReference type="RefSeq" id="WP_186872060.1">
    <property type="nucleotide sequence ID" value="NZ_JACOOR010000004.1"/>
</dbReference>
<keyword evidence="4 6" id="KW-0697">Rotamase</keyword>
<dbReference type="PANTHER" id="PTHR47245">
    <property type="entry name" value="PEPTIDYLPROLYL ISOMERASE"/>
    <property type="match status" value="1"/>
</dbReference>
<gene>
    <name evidence="8" type="ORF">H8S44_08230</name>
</gene>
<dbReference type="Gene3D" id="3.10.50.40">
    <property type="match status" value="1"/>
</dbReference>
<sequence length="332" mass="37243">MKKTIRRVLAGVLMGIVLAGGLSGCSGLGNTRVVLTTGLSGNQLFKIGKSVCTLPEAMIYVMDYKQQYENAYGVEMWEHDFGGVTLEEYVKDTIVSQLASVKAVTLLAKEYDVSLDSSEKARVTEAAGKYYDALSQEQIDYMNLKQSDVESLYSDHLLSKKVYAEITKGVNTEVSDDEARIMTLQQIHVDTLQEAEDVMKRLEEGRDFGAAASAYSKDSQTTITLGRGEKDSAYEEAAFSLENDQVSDIIETEDGYYILKCANNFDRDATEANKVTMVEKRRDEVFTQAYEKLLADTPSEFNSHLWKKVHFSDWTGEMPANFMNIYEEYFGN</sequence>
<dbReference type="InterPro" id="IPR046357">
    <property type="entry name" value="PPIase_dom_sf"/>
</dbReference>
<keyword evidence="3" id="KW-0732">Signal</keyword>
<dbReference type="PROSITE" id="PS50198">
    <property type="entry name" value="PPIC_PPIASE_2"/>
    <property type="match status" value="1"/>
</dbReference>
<dbReference type="EMBL" id="JACOOR010000004">
    <property type="protein sequence ID" value="MBC5659755.1"/>
    <property type="molecule type" value="Genomic_DNA"/>
</dbReference>
<evidence type="ECO:0000256" key="3">
    <source>
        <dbReference type="ARBA" id="ARBA00022729"/>
    </source>
</evidence>
<keyword evidence="5 6" id="KW-0413">Isomerase</keyword>